<keyword evidence="5" id="KW-0812">Transmembrane</keyword>
<feature type="transmembrane region" description="Helical" evidence="5">
    <location>
        <begin position="235"/>
        <end position="255"/>
    </location>
</feature>
<dbReference type="InterPro" id="IPR013083">
    <property type="entry name" value="Znf_RING/FYVE/PHD"/>
</dbReference>
<feature type="transmembrane region" description="Helical" evidence="5">
    <location>
        <begin position="170"/>
        <end position="196"/>
    </location>
</feature>
<name>A0A6A6VF08_9PLEO</name>
<protein>
    <recommendedName>
        <fullName evidence="6">RING-CH-type domain-containing protein</fullName>
    </recommendedName>
</protein>
<keyword evidence="1" id="KW-0479">Metal-binding</keyword>
<keyword evidence="2" id="KW-0863">Zinc-finger</keyword>
<dbReference type="GO" id="GO:0008270">
    <property type="term" value="F:zinc ion binding"/>
    <property type="evidence" value="ECO:0007669"/>
    <property type="project" value="UniProtKB-KW"/>
</dbReference>
<dbReference type="PANTHER" id="PTHR46347:SF1">
    <property type="entry name" value="RING_FYVE_PHD ZINC FINGER SUPERFAMILY PROTEIN"/>
    <property type="match status" value="1"/>
</dbReference>
<dbReference type="EMBL" id="MU006567">
    <property type="protein sequence ID" value="KAF2749198.1"/>
    <property type="molecule type" value="Genomic_DNA"/>
</dbReference>
<evidence type="ECO:0000256" key="3">
    <source>
        <dbReference type="ARBA" id="ARBA00022833"/>
    </source>
</evidence>
<gene>
    <name evidence="7" type="ORF">M011DRAFT_399505</name>
</gene>
<feature type="transmembrane region" description="Helical" evidence="5">
    <location>
        <begin position="276"/>
        <end position="296"/>
    </location>
</feature>
<reference evidence="7" key="1">
    <citation type="journal article" date="2020" name="Stud. Mycol.">
        <title>101 Dothideomycetes genomes: a test case for predicting lifestyles and emergence of pathogens.</title>
        <authorList>
            <person name="Haridas S."/>
            <person name="Albert R."/>
            <person name="Binder M."/>
            <person name="Bloem J."/>
            <person name="Labutti K."/>
            <person name="Salamov A."/>
            <person name="Andreopoulos B."/>
            <person name="Baker S."/>
            <person name="Barry K."/>
            <person name="Bills G."/>
            <person name="Bluhm B."/>
            <person name="Cannon C."/>
            <person name="Castanera R."/>
            <person name="Culley D."/>
            <person name="Daum C."/>
            <person name="Ezra D."/>
            <person name="Gonzalez J."/>
            <person name="Henrissat B."/>
            <person name="Kuo A."/>
            <person name="Liang C."/>
            <person name="Lipzen A."/>
            <person name="Lutzoni F."/>
            <person name="Magnuson J."/>
            <person name="Mondo S."/>
            <person name="Nolan M."/>
            <person name="Ohm R."/>
            <person name="Pangilinan J."/>
            <person name="Park H.-J."/>
            <person name="Ramirez L."/>
            <person name="Alfaro M."/>
            <person name="Sun H."/>
            <person name="Tritt A."/>
            <person name="Yoshinaga Y."/>
            <person name="Zwiers L.-H."/>
            <person name="Turgeon B."/>
            <person name="Goodwin S."/>
            <person name="Spatafora J."/>
            <person name="Crous P."/>
            <person name="Grigoriev I."/>
        </authorList>
    </citation>
    <scope>NUCLEOTIDE SEQUENCE</scope>
    <source>
        <strain evidence="7">CBS 119925</strain>
    </source>
</reference>
<sequence>MYSSARDDGEATHRSGFQRAPGWYWPDDVPTAAPKANTSSSQAARSQSHTGSQAPPHTDQGSQSSSSSSRRRTHWPPRQCRICLETVQPTTHVPSENLPGFLKSTPNVTYEDENGRLIRPCLCKGSSKYVHEGCLQAWRHADPSYGRRNYWQCPTCNFKYRLARMGWGKWVASTAAQITMTVMILLITVFLLGFIADPIIGLYVEPWSILTPSSRSVYYDDDGPTTWSEHFMKGFAGMGVIGFLKVILASPLSYFRFGGGGRRRGRATGRDRVEQVSWIIIVVGVGTALAAIYKGVRAWSRRVLEKAGERVMDVQQDDDGDDDE</sequence>
<evidence type="ECO:0000313" key="8">
    <source>
        <dbReference type="Proteomes" id="UP000799440"/>
    </source>
</evidence>
<dbReference type="CDD" id="cd16495">
    <property type="entry name" value="RING_CH-C4HC3_MARCH"/>
    <property type="match status" value="1"/>
</dbReference>
<evidence type="ECO:0000256" key="5">
    <source>
        <dbReference type="SAM" id="Phobius"/>
    </source>
</evidence>
<feature type="region of interest" description="Disordered" evidence="4">
    <location>
        <begin position="1"/>
        <end position="75"/>
    </location>
</feature>
<evidence type="ECO:0000256" key="1">
    <source>
        <dbReference type="ARBA" id="ARBA00022723"/>
    </source>
</evidence>
<evidence type="ECO:0000259" key="6">
    <source>
        <dbReference type="PROSITE" id="PS51292"/>
    </source>
</evidence>
<feature type="compositionally biased region" description="Basic and acidic residues" evidence="4">
    <location>
        <begin position="1"/>
        <end position="13"/>
    </location>
</feature>
<keyword evidence="5" id="KW-0472">Membrane</keyword>
<dbReference type="PROSITE" id="PS51292">
    <property type="entry name" value="ZF_RING_CH"/>
    <property type="match status" value="1"/>
</dbReference>
<dbReference type="Pfam" id="PF12906">
    <property type="entry name" value="RINGv"/>
    <property type="match status" value="1"/>
</dbReference>
<dbReference type="Gene3D" id="3.30.40.10">
    <property type="entry name" value="Zinc/RING finger domain, C3HC4 (zinc finger)"/>
    <property type="match status" value="1"/>
</dbReference>
<dbReference type="AlphaFoldDB" id="A0A6A6VF08"/>
<keyword evidence="8" id="KW-1185">Reference proteome</keyword>
<keyword evidence="3" id="KW-0862">Zinc</keyword>
<dbReference type="OrthoDB" id="264354at2759"/>
<dbReference type="Proteomes" id="UP000799440">
    <property type="component" value="Unassembled WGS sequence"/>
</dbReference>
<dbReference type="SUPFAM" id="SSF57850">
    <property type="entry name" value="RING/U-box"/>
    <property type="match status" value="1"/>
</dbReference>
<evidence type="ECO:0000256" key="2">
    <source>
        <dbReference type="ARBA" id="ARBA00022771"/>
    </source>
</evidence>
<proteinExistence type="predicted"/>
<feature type="domain" description="RING-CH-type" evidence="6">
    <location>
        <begin position="72"/>
        <end position="163"/>
    </location>
</feature>
<dbReference type="PANTHER" id="PTHR46347">
    <property type="entry name" value="RING/FYVE/PHD ZINC FINGER SUPERFAMILY PROTEIN"/>
    <property type="match status" value="1"/>
</dbReference>
<organism evidence="7 8">
    <name type="scientific">Sporormia fimetaria CBS 119925</name>
    <dbReference type="NCBI Taxonomy" id="1340428"/>
    <lineage>
        <taxon>Eukaryota</taxon>
        <taxon>Fungi</taxon>
        <taxon>Dikarya</taxon>
        <taxon>Ascomycota</taxon>
        <taxon>Pezizomycotina</taxon>
        <taxon>Dothideomycetes</taxon>
        <taxon>Pleosporomycetidae</taxon>
        <taxon>Pleosporales</taxon>
        <taxon>Sporormiaceae</taxon>
        <taxon>Sporormia</taxon>
    </lineage>
</organism>
<evidence type="ECO:0000313" key="7">
    <source>
        <dbReference type="EMBL" id="KAF2749198.1"/>
    </source>
</evidence>
<feature type="compositionally biased region" description="Polar residues" evidence="4">
    <location>
        <begin position="36"/>
        <end position="61"/>
    </location>
</feature>
<keyword evidence="5" id="KW-1133">Transmembrane helix</keyword>
<dbReference type="InterPro" id="IPR011016">
    <property type="entry name" value="Znf_RING-CH"/>
</dbReference>
<dbReference type="SMART" id="SM00744">
    <property type="entry name" value="RINGv"/>
    <property type="match status" value="1"/>
</dbReference>
<accession>A0A6A6VF08</accession>
<evidence type="ECO:0000256" key="4">
    <source>
        <dbReference type="SAM" id="MobiDB-lite"/>
    </source>
</evidence>